<dbReference type="FunFam" id="2.60.40.10:FF:000791">
    <property type="entry name" value="Two-component system sensor histidine kinase/response regulator"/>
    <property type="match status" value="1"/>
</dbReference>
<dbReference type="InterPro" id="IPR009057">
    <property type="entry name" value="Homeodomain-like_sf"/>
</dbReference>
<dbReference type="SUPFAM" id="SSF55874">
    <property type="entry name" value="ATPase domain of HSP90 chaperone/DNA topoisomerase II/histidine kinase"/>
    <property type="match status" value="1"/>
</dbReference>
<dbReference type="Gene3D" id="1.10.287.130">
    <property type="match status" value="1"/>
</dbReference>
<dbReference type="RefSeq" id="WP_170148049.1">
    <property type="nucleotide sequence ID" value="NZ_QREG01000016.1"/>
</dbReference>
<dbReference type="InterPro" id="IPR015943">
    <property type="entry name" value="WD40/YVTN_repeat-like_dom_sf"/>
</dbReference>
<dbReference type="InterPro" id="IPR011123">
    <property type="entry name" value="Y_Y_Y"/>
</dbReference>
<evidence type="ECO:0000313" key="10">
    <source>
        <dbReference type="EMBL" id="RED96020.1"/>
    </source>
</evidence>
<dbReference type="SMART" id="SM00448">
    <property type="entry name" value="REC"/>
    <property type="match status" value="1"/>
</dbReference>
<dbReference type="PRINTS" id="PR00344">
    <property type="entry name" value="BCTRLSENSOR"/>
</dbReference>
<dbReference type="Pfam" id="PF07494">
    <property type="entry name" value="Reg_prop"/>
    <property type="match status" value="8"/>
</dbReference>
<dbReference type="Gene3D" id="3.30.565.10">
    <property type="entry name" value="Histidine kinase-like ATPase, C-terminal domain"/>
    <property type="match status" value="1"/>
</dbReference>
<feature type="domain" description="Response regulatory" evidence="9">
    <location>
        <begin position="1107"/>
        <end position="1222"/>
    </location>
</feature>
<evidence type="ECO:0000259" key="7">
    <source>
        <dbReference type="PROSITE" id="PS01124"/>
    </source>
</evidence>
<dbReference type="SMART" id="SM00387">
    <property type="entry name" value="HATPase_c"/>
    <property type="match status" value="1"/>
</dbReference>
<dbReference type="InterPro" id="IPR036097">
    <property type="entry name" value="HisK_dim/P_sf"/>
</dbReference>
<evidence type="ECO:0000259" key="8">
    <source>
        <dbReference type="PROSITE" id="PS50109"/>
    </source>
</evidence>
<dbReference type="EMBL" id="QREG01000016">
    <property type="protein sequence ID" value="RED96020.1"/>
    <property type="molecule type" value="Genomic_DNA"/>
</dbReference>
<dbReference type="PANTHER" id="PTHR43547:SF2">
    <property type="entry name" value="HYBRID SIGNAL TRANSDUCTION HISTIDINE KINASE C"/>
    <property type="match status" value="1"/>
</dbReference>
<dbReference type="InterPro" id="IPR013783">
    <property type="entry name" value="Ig-like_fold"/>
</dbReference>
<evidence type="ECO:0000256" key="4">
    <source>
        <dbReference type="ARBA" id="ARBA00023015"/>
    </source>
</evidence>
<dbReference type="Pfam" id="PF00072">
    <property type="entry name" value="Response_reg"/>
    <property type="match status" value="1"/>
</dbReference>
<dbReference type="SUPFAM" id="SSF47384">
    <property type="entry name" value="Homodimeric domain of signal transducing histidine kinase"/>
    <property type="match status" value="1"/>
</dbReference>
<comment type="caution">
    <text evidence="10">The sequence shown here is derived from an EMBL/GenBank/DDBJ whole genome shotgun (WGS) entry which is preliminary data.</text>
</comment>
<proteinExistence type="predicted"/>
<dbReference type="InterPro" id="IPR001789">
    <property type="entry name" value="Sig_transdc_resp-reg_receiver"/>
</dbReference>
<dbReference type="Pfam" id="PF12833">
    <property type="entry name" value="HTH_18"/>
    <property type="match status" value="1"/>
</dbReference>
<evidence type="ECO:0000313" key="11">
    <source>
        <dbReference type="Proteomes" id="UP000256779"/>
    </source>
</evidence>
<evidence type="ECO:0000256" key="3">
    <source>
        <dbReference type="ARBA" id="ARBA00022553"/>
    </source>
</evidence>
<dbReference type="SMART" id="SM00388">
    <property type="entry name" value="HisKA"/>
    <property type="match status" value="1"/>
</dbReference>
<feature type="domain" description="Histidine kinase" evidence="8">
    <location>
        <begin position="846"/>
        <end position="1061"/>
    </location>
</feature>
<dbReference type="GO" id="GO:0043565">
    <property type="term" value="F:sequence-specific DNA binding"/>
    <property type="evidence" value="ECO:0007669"/>
    <property type="project" value="InterPro"/>
</dbReference>
<dbReference type="EC" id="2.7.13.3" evidence="2"/>
<reference evidence="10 11" key="1">
    <citation type="submission" date="2018-07" db="EMBL/GenBank/DDBJ databases">
        <title>Genomic Encyclopedia of Type Strains, Phase IV (KMG-IV): sequencing the most valuable type-strain genomes for metagenomic binning, comparative biology and taxonomic classification.</title>
        <authorList>
            <person name="Goeker M."/>
        </authorList>
    </citation>
    <scope>NUCLEOTIDE SEQUENCE [LARGE SCALE GENOMIC DNA]</scope>
    <source>
        <strain evidence="10 11">DSM 4134</strain>
    </source>
</reference>
<dbReference type="InterPro" id="IPR003661">
    <property type="entry name" value="HisK_dim/P_dom"/>
</dbReference>
<dbReference type="Proteomes" id="UP000256779">
    <property type="component" value="Unassembled WGS sequence"/>
</dbReference>
<dbReference type="Pfam" id="PF02518">
    <property type="entry name" value="HATPase_c"/>
    <property type="match status" value="1"/>
</dbReference>
<dbReference type="PROSITE" id="PS50110">
    <property type="entry name" value="RESPONSE_REGULATORY"/>
    <property type="match status" value="1"/>
</dbReference>
<dbReference type="FunFam" id="1.10.287.130:FF:000045">
    <property type="entry name" value="Two-component system sensor histidine kinase/response regulator"/>
    <property type="match status" value="1"/>
</dbReference>
<keyword evidence="3 6" id="KW-0597">Phosphoprotein</keyword>
<organism evidence="10 11">
    <name type="scientific">Marinoscillum furvescens DSM 4134</name>
    <dbReference type="NCBI Taxonomy" id="1122208"/>
    <lineage>
        <taxon>Bacteria</taxon>
        <taxon>Pseudomonadati</taxon>
        <taxon>Bacteroidota</taxon>
        <taxon>Cytophagia</taxon>
        <taxon>Cytophagales</taxon>
        <taxon>Reichenbachiellaceae</taxon>
        <taxon>Marinoscillum</taxon>
    </lineage>
</organism>
<dbReference type="InterPro" id="IPR004358">
    <property type="entry name" value="Sig_transdc_His_kin-like_C"/>
</dbReference>
<evidence type="ECO:0000259" key="9">
    <source>
        <dbReference type="PROSITE" id="PS50110"/>
    </source>
</evidence>
<dbReference type="InterPro" id="IPR011006">
    <property type="entry name" value="CheY-like_superfamily"/>
</dbReference>
<gene>
    <name evidence="10" type="ORF">C7460_11678</name>
</gene>
<keyword evidence="5" id="KW-0804">Transcription</keyword>
<name>A0A3D9KZN2_MARFU</name>
<keyword evidence="4" id="KW-0805">Transcription regulation</keyword>
<keyword evidence="11" id="KW-1185">Reference proteome</keyword>
<feature type="modified residue" description="4-aspartylphosphate" evidence="6">
    <location>
        <position position="1155"/>
    </location>
</feature>
<evidence type="ECO:0000256" key="2">
    <source>
        <dbReference type="ARBA" id="ARBA00012438"/>
    </source>
</evidence>
<dbReference type="Gene3D" id="1.10.10.60">
    <property type="entry name" value="Homeodomain-like"/>
    <property type="match status" value="1"/>
</dbReference>
<dbReference type="InterPro" id="IPR005467">
    <property type="entry name" value="His_kinase_dom"/>
</dbReference>
<dbReference type="InterPro" id="IPR003594">
    <property type="entry name" value="HATPase_dom"/>
</dbReference>
<dbReference type="CDD" id="cd17574">
    <property type="entry name" value="REC_OmpR"/>
    <property type="match status" value="1"/>
</dbReference>
<dbReference type="CDD" id="cd00082">
    <property type="entry name" value="HisKA"/>
    <property type="match status" value="1"/>
</dbReference>
<dbReference type="Pfam" id="PF00512">
    <property type="entry name" value="HisKA"/>
    <property type="match status" value="1"/>
</dbReference>
<evidence type="ECO:0000256" key="1">
    <source>
        <dbReference type="ARBA" id="ARBA00000085"/>
    </source>
</evidence>
<dbReference type="InterPro" id="IPR018060">
    <property type="entry name" value="HTH_AraC"/>
</dbReference>
<dbReference type="Pfam" id="PF07495">
    <property type="entry name" value="Y_Y_Y"/>
    <property type="match status" value="1"/>
</dbReference>
<comment type="catalytic activity">
    <reaction evidence="1">
        <text>ATP + protein L-histidine = ADP + protein N-phospho-L-histidine.</text>
        <dbReference type="EC" id="2.7.13.3"/>
    </reaction>
</comment>
<accession>A0A3D9KZN2</accession>
<evidence type="ECO:0000256" key="5">
    <source>
        <dbReference type="ARBA" id="ARBA00023163"/>
    </source>
</evidence>
<dbReference type="Gene3D" id="2.60.40.10">
    <property type="entry name" value="Immunoglobulins"/>
    <property type="match status" value="1"/>
</dbReference>
<dbReference type="SUPFAM" id="SSF63829">
    <property type="entry name" value="Calcium-dependent phosphotriesterase"/>
    <property type="match status" value="2"/>
</dbReference>
<dbReference type="InterPro" id="IPR011110">
    <property type="entry name" value="Reg_prop"/>
</dbReference>
<dbReference type="SUPFAM" id="SSF46689">
    <property type="entry name" value="Homeodomain-like"/>
    <property type="match status" value="1"/>
</dbReference>
<dbReference type="InterPro" id="IPR036890">
    <property type="entry name" value="HATPase_C_sf"/>
</dbReference>
<dbReference type="Gene3D" id="2.130.10.10">
    <property type="entry name" value="YVTN repeat-like/Quinoprotein amine dehydrogenase"/>
    <property type="match status" value="4"/>
</dbReference>
<dbReference type="GO" id="GO:0000155">
    <property type="term" value="F:phosphorelay sensor kinase activity"/>
    <property type="evidence" value="ECO:0007669"/>
    <property type="project" value="InterPro"/>
</dbReference>
<dbReference type="GO" id="GO:0003700">
    <property type="term" value="F:DNA-binding transcription factor activity"/>
    <property type="evidence" value="ECO:0007669"/>
    <property type="project" value="InterPro"/>
</dbReference>
<dbReference type="SMART" id="SM00342">
    <property type="entry name" value="HTH_ARAC"/>
    <property type="match status" value="1"/>
</dbReference>
<protein>
    <recommendedName>
        <fullName evidence="2">histidine kinase</fullName>
        <ecNumber evidence="2">2.7.13.3</ecNumber>
    </recommendedName>
</protein>
<dbReference type="Gene3D" id="3.40.50.2300">
    <property type="match status" value="1"/>
</dbReference>
<dbReference type="PROSITE" id="PS50109">
    <property type="entry name" value="HIS_KIN"/>
    <property type="match status" value="1"/>
</dbReference>
<dbReference type="PROSITE" id="PS01124">
    <property type="entry name" value="HTH_ARAC_FAMILY_2"/>
    <property type="match status" value="1"/>
</dbReference>
<sequence>MQLHGKFDIYSTKNGLSQNDVRCLFQDSYGFIWIGTHGGLNRFDGYSFKTYQKNIDDPTSLPSNLISSLAEDQHGNLWIATDDQGIVIMDRQTESFQQLRHEPADPNTITNNHVITLFIDSKGIVWAGTSTGLNRIEYDHHSKSAKVQRLTADKNNPNSISHNHIYHLFEDKFGNVWVGTINGLNRYISTDDTNHQFLSYRVGTSNNIRHITSNDTSLLIATTLNVLALPFSQINTNTPDLKVIVSQPFLEIISDQHQNLWGINNTGVSLHYVQNGQMKDHQFVNSWADPKSLSKNIATAIIEDRSGLIWIGTNGGGLNLYNPDRKNFKHYHKNVSPGSLSYNKIRGIEEDPQGNLWIGTEGGGLNFLPAARKNEFESGFKQIDINRGTGNFVFSLESTKQGYLLAGAGYPASLYVLDANHTNTPKIVETFNAKGNVFSILQDSDDNIWLGTYSNGLYRMTQDNNGHITVSAHFTHEPEDYSSLSSNVVRSIGEDRDGNLWIGTDEGLNKITRQERTKDTPNIIRYKQGDHEKSISYDYILPIFISSTGDIWIGTLGGGLNKLIPGTTPNNDRFEHITTSDGLPNNVVKSIQEDDQGNLWLGTNKGLSKYNPKTQQITNYGISDGLQDMEFSEIASHRLSSGELIFGGVDGFNVFDPQDIIPDTSEVNVVFTELQILNRTINTGEEINGRIILSSDLNRTQTLELFHNENSFSVKFAALHYAAPEKNKYAYKLEGFDKEWIYTSAQNRIAKYTNLAPGTYTLLVKASNSDDYWTEDPIRLQVQIAPPFWRTHLAMISYIILIVTALWFFRKYTLITNSRKNQLVIEHLEREKIEELSQLKLRFFTNVSHEFRTPLTLILGLIERLKNTASKLDETERQKYYDKIHRNSQVLLNLINQLLDFRKVEQGKMKVKVQHGDIGTYIHGLCENFNELARKKNIDFQFICEEPISGYHDKDIIERITFNLLSNAFKFTNEEGEITVSLEAVGDALKMQVVDTGIGMSKEVQDHLFDRFSHTFVKREHGSGIGLSYTKGLVELYHGEIQCESAPDRGTTFSITFPFKKEAFSQDIILDDQDQDANTTRDVDWLIENTSTQVRESQVDPSGQKATVLLVEDNEDILFYLEEHFKDRYIIHKANEGQGALNICLDKHVDLVVSDVMMPGMDGLEFCEKLKEDDRINHIPVILLTAKRSPDNKVKGYEKGADAYIPKPFDMNELETRMEALISGRQKILSKLRKNIELKPSEVKVTSLDEKFLKRVLSYIEENIGMTEFTVEMLAHECGMSQLHLNKKLKVLVGQTANAFIRSIRLKRAAQLLSKNRYSVNEVMYEVGFIDAKYFRTCFKKEFGTTPSDYQKTHAEEES</sequence>
<evidence type="ECO:0000256" key="6">
    <source>
        <dbReference type="PROSITE-ProRule" id="PRU00169"/>
    </source>
</evidence>
<feature type="domain" description="HTH araC/xylS-type" evidence="7">
    <location>
        <begin position="1254"/>
        <end position="1353"/>
    </location>
</feature>
<dbReference type="PANTHER" id="PTHR43547">
    <property type="entry name" value="TWO-COMPONENT HISTIDINE KINASE"/>
    <property type="match status" value="1"/>
</dbReference>
<dbReference type="SUPFAM" id="SSF52172">
    <property type="entry name" value="CheY-like"/>
    <property type="match status" value="1"/>
</dbReference>